<evidence type="ECO:0000313" key="2">
    <source>
        <dbReference type="EMBL" id="GBP12509.1"/>
    </source>
</evidence>
<sequence>MRRDNPAAQRVPVHARTPSMRSRMRVIYLCTKSLPVPRHLDTFSVTVNICPCLDSNGNCDRSESESKTGRKAVSRTGPGAESKARSGPKLRTEMRLKIGVGMGTESKV</sequence>
<protein>
    <submittedName>
        <fullName evidence="2">Uncharacterized protein</fullName>
    </submittedName>
</protein>
<dbReference type="EMBL" id="BGZK01000052">
    <property type="protein sequence ID" value="GBP12509.1"/>
    <property type="molecule type" value="Genomic_DNA"/>
</dbReference>
<proteinExistence type="predicted"/>
<feature type="region of interest" description="Disordered" evidence="1">
    <location>
        <begin position="56"/>
        <end position="91"/>
    </location>
</feature>
<accession>A0A4C1TDD0</accession>
<organism evidence="2 3">
    <name type="scientific">Eumeta variegata</name>
    <name type="common">Bagworm moth</name>
    <name type="synonym">Eumeta japonica</name>
    <dbReference type="NCBI Taxonomy" id="151549"/>
    <lineage>
        <taxon>Eukaryota</taxon>
        <taxon>Metazoa</taxon>
        <taxon>Ecdysozoa</taxon>
        <taxon>Arthropoda</taxon>
        <taxon>Hexapoda</taxon>
        <taxon>Insecta</taxon>
        <taxon>Pterygota</taxon>
        <taxon>Neoptera</taxon>
        <taxon>Endopterygota</taxon>
        <taxon>Lepidoptera</taxon>
        <taxon>Glossata</taxon>
        <taxon>Ditrysia</taxon>
        <taxon>Tineoidea</taxon>
        <taxon>Psychidae</taxon>
        <taxon>Oiketicinae</taxon>
        <taxon>Eumeta</taxon>
    </lineage>
</organism>
<keyword evidence="3" id="KW-1185">Reference proteome</keyword>
<comment type="caution">
    <text evidence="2">The sequence shown here is derived from an EMBL/GenBank/DDBJ whole genome shotgun (WGS) entry which is preliminary data.</text>
</comment>
<reference evidence="2 3" key="1">
    <citation type="journal article" date="2019" name="Commun. Biol.">
        <title>The bagworm genome reveals a unique fibroin gene that provides high tensile strength.</title>
        <authorList>
            <person name="Kono N."/>
            <person name="Nakamura H."/>
            <person name="Ohtoshi R."/>
            <person name="Tomita M."/>
            <person name="Numata K."/>
            <person name="Arakawa K."/>
        </authorList>
    </citation>
    <scope>NUCLEOTIDE SEQUENCE [LARGE SCALE GENOMIC DNA]</scope>
</reference>
<evidence type="ECO:0000313" key="3">
    <source>
        <dbReference type="Proteomes" id="UP000299102"/>
    </source>
</evidence>
<gene>
    <name evidence="2" type="ORF">EVAR_10186_1</name>
</gene>
<name>A0A4C1TDD0_EUMVA</name>
<dbReference type="Proteomes" id="UP000299102">
    <property type="component" value="Unassembled WGS sequence"/>
</dbReference>
<dbReference type="AlphaFoldDB" id="A0A4C1TDD0"/>
<evidence type="ECO:0000256" key="1">
    <source>
        <dbReference type="SAM" id="MobiDB-lite"/>
    </source>
</evidence>